<dbReference type="GO" id="GO:0036064">
    <property type="term" value="C:ciliary basal body"/>
    <property type="evidence" value="ECO:0007669"/>
    <property type="project" value="TreeGrafter"/>
</dbReference>
<feature type="coiled-coil region" evidence="1">
    <location>
        <begin position="853"/>
        <end position="887"/>
    </location>
</feature>
<keyword evidence="1" id="KW-0175">Coiled coil</keyword>
<feature type="compositionally biased region" description="Low complexity" evidence="2">
    <location>
        <begin position="551"/>
        <end position="585"/>
    </location>
</feature>
<dbReference type="GO" id="GO:0000922">
    <property type="term" value="C:spindle pole"/>
    <property type="evidence" value="ECO:0007669"/>
    <property type="project" value="TreeGrafter"/>
</dbReference>
<feature type="compositionally biased region" description="Low complexity" evidence="2">
    <location>
        <begin position="598"/>
        <end position="622"/>
    </location>
</feature>
<gene>
    <name evidence="3" type="ORF">EW146_g4439</name>
</gene>
<dbReference type="EMBL" id="SGPL01000172">
    <property type="protein sequence ID" value="THH16147.1"/>
    <property type="molecule type" value="Genomic_DNA"/>
</dbReference>
<feature type="region of interest" description="Disordered" evidence="2">
    <location>
        <begin position="65"/>
        <end position="89"/>
    </location>
</feature>
<feature type="compositionally biased region" description="Low complexity" evidence="2">
    <location>
        <begin position="367"/>
        <end position="376"/>
    </location>
</feature>
<feature type="region of interest" description="Disordered" evidence="2">
    <location>
        <begin position="472"/>
        <end position="706"/>
    </location>
</feature>
<dbReference type="SMART" id="SM00320">
    <property type="entry name" value="WD40"/>
    <property type="match status" value="4"/>
</dbReference>
<dbReference type="Proteomes" id="UP000310158">
    <property type="component" value="Unassembled WGS sequence"/>
</dbReference>
<feature type="region of interest" description="Disordered" evidence="2">
    <location>
        <begin position="367"/>
        <end position="437"/>
    </location>
</feature>
<dbReference type="Gene3D" id="2.130.10.10">
    <property type="entry name" value="YVTN repeat-like/Quinoprotein amine dehydrogenase"/>
    <property type="match status" value="2"/>
</dbReference>
<dbReference type="GO" id="GO:0043015">
    <property type="term" value="F:gamma-tubulin binding"/>
    <property type="evidence" value="ECO:0007669"/>
    <property type="project" value="TreeGrafter"/>
</dbReference>
<proteinExistence type="predicted"/>
<keyword evidence="4" id="KW-1185">Reference proteome</keyword>
<feature type="compositionally biased region" description="Polar residues" evidence="2">
    <location>
        <begin position="381"/>
        <end position="397"/>
    </location>
</feature>
<dbReference type="GO" id="GO:0005737">
    <property type="term" value="C:cytoplasm"/>
    <property type="evidence" value="ECO:0007669"/>
    <property type="project" value="TreeGrafter"/>
</dbReference>
<protein>
    <submittedName>
        <fullName evidence="3">Uncharacterized protein</fullName>
    </submittedName>
</protein>
<feature type="compositionally biased region" description="Polar residues" evidence="2">
    <location>
        <begin position="76"/>
        <end position="89"/>
    </location>
</feature>
<dbReference type="InterPro" id="IPR036322">
    <property type="entry name" value="WD40_repeat_dom_sf"/>
</dbReference>
<dbReference type="PANTHER" id="PTHR44414">
    <property type="entry name" value="PROTEIN NEDD1"/>
    <property type="match status" value="1"/>
</dbReference>
<dbReference type="PANTHER" id="PTHR44414:SF1">
    <property type="entry name" value="PROTEIN NEDD1"/>
    <property type="match status" value="1"/>
</dbReference>
<evidence type="ECO:0000313" key="3">
    <source>
        <dbReference type="EMBL" id="THH16147.1"/>
    </source>
</evidence>
<accession>A0A4S4LVN5</accession>
<name>A0A4S4LVN5_9AGAM</name>
<dbReference type="OrthoDB" id="1602884at2759"/>
<dbReference type="GO" id="GO:0005814">
    <property type="term" value="C:centriole"/>
    <property type="evidence" value="ECO:0007669"/>
    <property type="project" value="TreeGrafter"/>
</dbReference>
<dbReference type="GO" id="GO:0007020">
    <property type="term" value="P:microtubule nucleation"/>
    <property type="evidence" value="ECO:0007669"/>
    <property type="project" value="TreeGrafter"/>
</dbReference>
<dbReference type="InterPro" id="IPR015943">
    <property type="entry name" value="WD40/YVTN_repeat-like_dom_sf"/>
</dbReference>
<dbReference type="InterPro" id="IPR052818">
    <property type="entry name" value="NEDD1_Spindle_Assembly"/>
</dbReference>
<organism evidence="3 4">
    <name type="scientific">Bondarzewia mesenterica</name>
    <dbReference type="NCBI Taxonomy" id="1095465"/>
    <lineage>
        <taxon>Eukaryota</taxon>
        <taxon>Fungi</taxon>
        <taxon>Dikarya</taxon>
        <taxon>Basidiomycota</taxon>
        <taxon>Agaricomycotina</taxon>
        <taxon>Agaricomycetes</taxon>
        <taxon>Russulales</taxon>
        <taxon>Bondarzewiaceae</taxon>
        <taxon>Bondarzewia</taxon>
    </lineage>
</organism>
<evidence type="ECO:0000256" key="1">
    <source>
        <dbReference type="SAM" id="Coils"/>
    </source>
</evidence>
<feature type="compositionally biased region" description="Low complexity" evidence="2">
    <location>
        <begin position="630"/>
        <end position="653"/>
    </location>
</feature>
<dbReference type="AlphaFoldDB" id="A0A4S4LVN5"/>
<dbReference type="SUPFAM" id="SSF50978">
    <property type="entry name" value="WD40 repeat-like"/>
    <property type="match status" value="1"/>
</dbReference>
<evidence type="ECO:0000256" key="2">
    <source>
        <dbReference type="SAM" id="MobiDB-lite"/>
    </source>
</evidence>
<feature type="region of interest" description="Disordered" evidence="2">
    <location>
        <begin position="729"/>
        <end position="752"/>
    </location>
</feature>
<dbReference type="InterPro" id="IPR001680">
    <property type="entry name" value="WD40_rpt"/>
</dbReference>
<dbReference type="GO" id="GO:0000278">
    <property type="term" value="P:mitotic cell cycle"/>
    <property type="evidence" value="ECO:0007669"/>
    <property type="project" value="TreeGrafter"/>
</dbReference>
<reference evidence="3 4" key="1">
    <citation type="submission" date="2019-02" db="EMBL/GenBank/DDBJ databases">
        <title>Genome sequencing of the rare red list fungi Bondarzewia mesenterica.</title>
        <authorList>
            <person name="Buettner E."/>
            <person name="Kellner H."/>
        </authorList>
    </citation>
    <scope>NUCLEOTIDE SEQUENCE [LARGE SCALE GENOMIC DNA]</scope>
    <source>
        <strain evidence="3 4">DSM 108281</strain>
    </source>
</reference>
<evidence type="ECO:0000313" key="4">
    <source>
        <dbReference type="Proteomes" id="UP000310158"/>
    </source>
</evidence>
<sequence length="888" mass="94754">MDVFELLHAFHTLSQKLLRVDHPGICRIFKASTLATCSFNVADDEDEDIKMLAITTTSQLTIVDPSTLRRPPPSIQPSTELSSPPTAGTWSPDGSALFIASSSTITRYDNSGAFVKIVYEQSSDGPFANLVAKDKGSLIFSAGSSVHVLEHSSSATASSRVVQTLPPHPNASSVAALSLSNDNTLLAVASTASVLVHNLSLNSHTTLRGLPLSDGQVISSCAFHQHSRVRLFLGIGKQLVVYDITRPSGPTRTIPMNDSASGHIVSIACSPYSKTLLAVACSGGQVGVVDLDKDQGRIRTFNYKVPVTFLVFSADGATLYIGTENGKLLVQTLRAMDAPKTIVMSEHGQRVIGLAISKKSKLADSATKSAGATASKPLAQQDVNSLRRSSNKPTTTDVKLPRSHSVTSSTRPSVQTRVVSTTSPVGKSTPIRKRVSSTTAAMAKKAFSPVRNLFPTGSDEVDNISVNIESLAPMARGPRNATQKTNENLNKEPEKTSNTTVAPPPQGKPPSRVSATRFRPAVAQDAMVSASAPTGRAGDKPPPRTRTVSMTARPTAATTSPIRTSSRTRTISSPKSPSSLAIKSPARSRADSTSAPVSTRMRTLSTTSRTTSATGSGSASSSPQQKRLKSGTTSVVSFAGSSASARTASGSSGWERHSRTASGVPRTSVKRSGSPIPPVPSLPVNVHAQARRVSGPSARNSISERIGRKKMAMLGIGTPEVERWIQAGKGKRKERGQDDGKRVGFVDSDDEGELNASKVEAMDDDDVEEELSAEEQRLKRSLSMQITPRRPGGSVVPSPPRHSVLGGSPGAATGAQGLLHALIKDAMVDFRQETKAEMVGLHLDLLRMGRSWRQEMRTMMDEYVGDLKELREENRRLREENQRLRRGY</sequence>
<feature type="compositionally biased region" description="Polar residues" evidence="2">
    <location>
        <begin position="404"/>
        <end position="426"/>
    </location>
</feature>
<comment type="caution">
    <text evidence="3">The sequence shown here is derived from an EMBL/GenBank/DDBJ whole genome shotgun (WGS) entry which is preliminary data.</text>
</comment>
<feature type="compositionally biased region" description="Basic and acidic residues" evidence="2">
    <location>
        <begin position="735"/>
        <end position="744"/>
    </location>
</feature>